<dbReference type="GO" id="GO:0009507">
    <property type="term" value="C:chloroplast"/>
    <property type="evidence" value="ECO:0007669"/>
    <property type="project" value="UniProtKB-SubCell"/>
</dbReference>
<dbReference type="InterPro" id="IPR036899">
    <property type="entry name" value="Ribosomal_uL13_sf"/>
</dbReference>
<comment type="similarity">
    <text evidence="1 4">Belongs to the universal ribosomal protein uL13 family.</text>
</comment>
<evidence type="ECO:0000256" key="2">
    <source>
        <dbReference type="ARBA" id="ARBA00022980"/>
    </source>
</evidence>
<keyword evidence="5" id="KW-0934">Plastid</keyword>
<dbReference type="CDD" id="cd00392">
    <property type="entry name" value="Ribosomal_L13"/>
    <property type="match status" value="1"/>
</dbReference>
<dbReference type="InterPro" id="IPR005823">
    <property type="entry name" value="Ribosomal_uL13_bac-type"/>
</dbReference>
<dbReference type="HAMAP" id="MF_01366">
    <property type="entry name" value="Ribosomal_uL13"/>
    <property type="match status" value="1"/>
</dbReference>
<dbReference type="GO" id="GO:0006412">
    <property type="term" value="P:translation"/>
    <property type="evidence" value="ECO:0007669"/>
    <property type="project" value="UniProtKB-UniRule"/>
</dbReference>
<dbReference type="Pfam" id="PF00572">
    <property type="entry name" value="Ribosomal_L13"/>
    <property type="match status" value="1"/>
</dbReference>
<dbReference type="PANTHER" id="PTHR11545:SF2">
    <property type="entry name" value="LARGE RIBOSOMAL SUBUNIT PROTEIN UL13M"/>
    <property type="match status" value="1"/>
</dbReference>
<evidence type="ECO:0000313" key="5">
    <source>
        <dbReference type="EMBL" id="ARW69385.1"/>
    </source>
</evidence>
<keyword evidence="2 4" id="KW-0689">Ribosomal protein</keyword>
<dbReference type="Gene3D" id="3.90.1180.10">
    <property type="entry name" value="Ribosomal protein L13"/>
    <property type="match status" value="1"/>
</dbReference>
<proteinExistence type="inferred from homology"/>
<dbReference type="GO" id="GO:0017148">
    <property type="term" value="P:negative regulation of translation"/>
    <property type="evidence" value="ECO:0007669"/>
    <property type="project" value="TreeGrafter"/>
</dbReference>
<evidence type="ECO:0000256" key="1">
    <source>
        <dbReference type="ARBA" id="ARBA00006227"/>
    </source>
</evidence>
<organism evidence="5">
    <name type="scientific">Polysiphonia sp</name>
    <dbReference type="NCBI Taxonomy" id="1967842"/>
    <lineage>
        <taxon>Eukaryota</taxon>
        <taxon>Rhodophyta</taxon>
        <taxon>Florideophyceae</taxon>
        <taxon>Rhodymeniophycidae</taxon>
        <taxon>Ceramiales</taxon>
        <taxon>Rhodomelaceae</taxon>
        <taxon>Polysiphonioideae</taxon>
        <taxon>Polysiphonia</taxon>
    </lineage>
</organism>
<gene>
    <name evidence="4 5" type="primary">rpl13</name>
</gene>
<comment type="subcellular location">
    <subcellularLocation>
        <location evidence="4">Plastid</location>
        <location evidence="4">Chloroplast</location>
    </subcellularLocation>
</comment>
<dbReference type="GO" id="GO:0003735">
    <property type="term" value="F:structural constituent of ribosome"/>
    <property type="evidence" value="ECO:0007669"/>
    <property type="project" value="InterPro"/>
</dbReference>
<dbReference type="GO" id="GO:0022625">
    <property type="term" value="C:cytosolic large ribosomal subunit"/>
    <property type="evidence" value="ECO:0007669"/>
    <property type="project" value="TreeGrafter"/>
</dbReference>
<comment type="subunit">
    <text evidence="4">Part of the 50S ribosomal subunit.</text>
</comment>
<keyword evidence="5" id="KW-0150">Chloroplast</keyword>
<dbReference type="InterPro" id="IPR005822">
    <property type="entry name" value="Ribosomal_uL13"/>
</dbReference>
<keyword evidence="3 4" id="KW-0687">Ribonucleoprotein</keyword>
<accession>A0A1Z1MUH4</accession>
<protein>
    <recommendedName>
        <fullName evidence="4">Large ribosomal subunit protein uL13c</fullName>
    </recommendedName>
</protein>
<sequence>MNINKTLITTEEKNTTWYLVDAKNHRLGRLSSKIAYILRNKHRNNYLPHRSGNLKIIIINAQKIQITGNKRNKKKYVKHSGRPGGLKIESFSKLHKKIPERIIEYSIKGMLPKNSLGKKLFQSVKIYVRDIHPHKNEKLITI</sequence>
<dbReference type="SUPFAM" id="SSF52161">
    <property type="entry name" value="Ribosomal protein L13"/>
    <property type="match status" value="1"/>
</dbReference>
<dbReference type="PIRSF" id="PIRSF002181">
    <property type="entry name" value="Ribosomal_L13"/>
    <property type="match status" value="1"/>
</dbReference>
<evidence type="ECO:0000256" key="4">
    <source>
        <dbReference type="HAMAP-Rule" id="MF_01366"/>
    </source>
</evidence>
<dbReference type="PANTHER" id="PTHR11545">
    <property type="entry name" value="RIBOSOMAL PROTEIN L13"/>
    <property type="match status" value="1"/>
</dbReference>
<dbReference type="NCBIfam" id="TIGR01066">
    <property type="entry name" value="rplM_bact"/>
    <property type="match status" value="1"/>
</dbReference>
<reference evidence="5" key="1">
    <citation type="journal article" date="2017" name="J. Phycol.">
        <title>Analysis of chloroplast genomes and a supermatrix inform reclassification of the Rhodomelaceae (Rhodophyta).</title>
        <authorList>
            <person name="Diaz-Tapia P."/>
            <person name="Maggs C.A."/>
            <person name="West J.A."/>
            <person name="Verbruggen H."/>
        </authorList>
    </citation>
    <scope>NUCLEOTIDE SEQUENCE</scope>
    <source>
        <strain evidence="5">PD1760</strain>
    </source>
</reference>
<geneLocation type="chloroplast" evidence="5"/>
<dbReference type="AlphaFoldDB" id="A0A1Z1MUH4"/>
<name>A0A1Z1MUH4_9FLOR</name>
<evidence type="ECO:0000256" key="3">
    <source>
        <dbReference type="ARBA" id="ARBA00023274"/>
    </source>
</evidence>
<dbReference type="EMBL" id="MF101456">
    <property type="protein sequence ID" value="ARW69385.1"/>
    <property type="molecule type" value="Genomic_DNA"/>
</dbReference>
<dbReference type="GO" id="GO:0003729">
    <property type="term" value="F:mRNA binding"/>
    <property type="evidence" value="ECO:0007669"/>
    <property type="project" value="TreeGrafter"/>
</dbReference>